<evidence type="ECO:0000256" key="2">
    <source>
        <dbReference type="ARBA" id="ARBA00022714"/>
    </source>
</evidence>
<dbReference type="InterPro" id="IPR006058">
    <property type="entry name" value="2Fe2S_fd_BS"/>
</dbReference>
<dbReference type="InterPro" id="IPR001709">
    <property type="entry name" value="Flavoprot_Pyr_Nucl_cyt_Rdtase"/>
</dbReference>
<feature type="domain" description="FAD-binding FR-type" evidence="5">
    <location>
        <begin position="104"/>
        <end position="204"/>
    </location>
</feature>
<keyword evidence="2" id="KW-0408">Iron</keyword>
<dbReference type="InterPro" id="IPR017927">
    <property type="entry name" value="FAD-bd_FR_type"/>
</dbReference>
<dbReference type="PANTHER" id="PTHR47354:SF5">
    <property type="entry name" value="PROTEIN RFBI"/>
    <property type="match status" value="1"/>
</dbReference>
<dbReference type="Gene3D" id="3.10.20.30">
    <property type="match status" value="1"/>
</dbReference>
<proteinExistence type="predicted"/>
<dbReference type="GO" id="GO:0016491">
    <property type="term" value="F:oxidoreductase activity"/>
    <property type="evidence" value="ECO:0007669"/>
    <property type="project" value="InterPro"/>
</dbReference>
<keyword evidence="3" id="KW-0411">Iron-sulfur</keyword>
<dbReference type="RefSeq" id="WP_183320152.1">
    <property type="nucleotide sequence ID" value="NZ_JACHVQ010000001.1"/>
</dbReference>
<organism evidence="6 7">
    <name type="scientific">Flexivirga oryzae</name>
    <dbReference type="NCBI Taxonomy" id="1794944"/>
    <lineage>
        <taxon>Bacteria</taxon>
        <taxon>Bacillati</taxon>
        <taxon>Actinomycetota</taxon>
        <taxon>Actinomycetes</taxon>
        <taxon>Micrococcales</taxon>
        <taxon>Dermacoccaceae</taxon>
        <taxon>Flexivirga</taxon>
    </lineage>
</organism>
<keyword evidence="2" id="KW-0479">Metal-binding</keyword>
<dbReference type="Gene3D" id="3.40.50.80">
    <property type="entry name" value="Nucleotide-binding domain of ferredoxin-NADP reductase (FNR) module"/>
    <property type="match status" value="1"/>
</dbReference>
<evidence type="ECO:0000256" key="3">
    <source>
        <dbReference type="ARBA" id="ARBA00023014"/>
    </source>
</evidence>
<dbReference type="InterPro" id="IPR036010">
    <property type="entry name" value="2Fe-2S_ferredoxin-like_sf"/>
</dbReference>
<dbReference type="PANTHER" id="PTHR47354">
    <property type="entry name" value="NADH OXIDOREDUCTASE HCR"/>
    <property type="match status" value="1"/>
</dbReference>
<gene>
    <name evidence="6" type="ORF">FHU39_001940</name>
</gene>
<dbReference type="InterPro" id="IPR050415">
    <property type="entry name" value="MRET"/>
</dbReference>
<dbReference type="Pfam" id="PF00175">
    <property type="entry name" value="NAD_binding_1"/>
    <property type="match status" value="1"/>
</dbReference>
<reference evidence="6 7" key="1">
    <citation type="submission" date="2020-08" db="EMBL/GenBank/DDBJ databases">
        <title>Sequencing the genomes of 1000 actinobacteria strains.</title>
        <authorList>
            <person name="Klenk H.-P."/>
        </authorList>
    </citation>
    <scope>NUCLEOTIDE SEQUENCE [LARGE SCALE GENOMIC DNA]</scope>
    <source>
        <strain evidence="6 7">DSM 105369</strain>
    </source>
</reference>
<dbReference type="AlphaFoldDB" id="A0A839N8K1"/>
<dbReference type="Gene3D" id="2.40.30.10">
    <property type="entry name" value="Translation factors"/>
    <property type="match status" value="1"/>
</dbReference>
<dbReference type="PROSITE" id="PS00197">
    <property type="entry name" value="2FE2S_FER_1"/>
    <property type="match status" value="1"/>
</dbReference>
<keyword evidence="2" id="KW-0001">2Fe-2S</keyword>
<dbReference type="Proteomes" id="UP000559182">
    <property type="component" value="Unassembled WGS sequence"/>
</dbReference>
<dbReference type="PROSITE" id="PS51384">
    <property type="entry name" value="FAD_FR"/>
    <property type="match status" value="1"/>
</dbReference>
<sequence>MVTTHTVTVEPIGRQIACREDQNLLDACLRNGIWMPHSCTHGTCATCKADLLDGDVDHGDASAFALMDFERTEGKLLLCQACPRSDVTIEGDIEAEEGLEFSPVRDFVGTVTEISDIARETRLVRIGLDSPMEFSAGQYVSITVPGQDCTRTYSMANPPSQPEAIELNIRRTPGGLASDGWVFKNLAVGDQVELSGPYGRFVFRPAREEKVIMIAGGTGLAPILSMIRHILSDPSTTHELHLFQGARQEVDLYAVEELRSLAAQHPDRLHYYPCLSDEEWDGPRGLVTEVLDEQFDRLREHVAYVCGPPPMVQAATKLLMRKRLFPRDIFHEDFFDESDKNSGGLKSPLLKH</sequence>
<evidence type="ECO:0000256" key="1">
    <source>
        <dbReference type="ARBA" id="ARBA00001974"/>
    </source>
</evidence>
<keyword evidence="7" id="KW-1185">Reference proteome</keyword>
<name>A0A839N8K1_9MICO</name>
<feature type="domain" description="2Fe-2S ferredoxin-type" evidence="4">
    <location>
        <begin position="5"/>
        <end position="95"/>
    </location>
</feature>
<evidence type="ECO:0000259" key="5">
    <source>
        <dbReference type="PROSITE" id="PS51384"/>
    </source>
</evidence>
<evidence type="ECO:0000259" key="4">
    <source>
        <dbReference type="PROSITE" id="PS51085"/>
    </source>
</evidence>
<accession>A0A839N8K1</accession>
<dbReference type="Pfam" id="PF00970">
    <property type="entry name" value="FAD_binding_6"/>
    <property type="match status" value="1"/>
</dbReference>
<dbReference type="Pfam" id="PF00111">
    <property type="entry name" value="Fer2"/>
    <property type="match status" value="1"/>
</dbReference>
<dbReference type="InterPro" id="IPR039261">
    <property type="entry name" value="FNR_nucleotide-bd"/>
</dbReference>
<dbReference type="SUPFAM" id="SSF63380">
    <property type="entry name" value="Riboflavin synthase domain-like"/>
    <property type="match status" value="1"/>
</dbReference>
<dbReference type="CDD" id="cd00207">
    <property type="entry name" value="fer2"/>
    <property type="match status" value="1"/>
</dbReference>
<dbReference type="InterPro" id="IPR001433">
    <property type="entry name" value="OxRdtase_FAD/NAD-bd"/>
</dbReference>
<dbReference type="PROSITE" id="PS51085">
    <property type="entry name" value="2FE2S_FER_2"/>
    <property type="match status" value="1"/>
</dbReference>
<comment type="cofactor">
    <cofactor evidence="1">
        <name>FAD</name>
        <dbReference type="ChEBI" id="CHEBI:57692"/>
    </cofactor>
</comment>
<comment type="caution">
    <text evidence="6">The sequence shown here is derived from an EMBL/GenBank/DDBJ whole genome shotgun (WGS) entry which is preliminary data.</text>
</comment>
<protein>
    <submittedName>
        <fullName evidence="6">Phenol hydroxylase P5 protein</fullName>
    </submittedName>
</protein>
<dbReference type="GO" id="GO:0051537">
    <property type="term" value="F:2 iron, 2 sulfur cluster binding"/>
    <property type="evidence" value="ECO:0007669"/>
    <property type="project" value="UniProtKB-KW"/>
</dbReference>
<dbReference type="InterPro" id="IPR012675">
    <property type="entry name" value="Beta-grasp_dom_sf"/>
</dbReference>
<dbReference type="SUPFAM" id="SSF54292">
    <property type="entry name" value="2Fe-2S ferredoxin-like"/>
    <property type="match status" value="1"/>
</dbReference>
<evidence type="ECO:0000313" key="7">
    <source>
        <dbReference type="Proteomes" id="UP000559182"/>
    </source>
</evidence>
<dbReference type="EMBL" id="JACHVQ010000001">
    <property type="protein sequence ID" value="MBB2891956.1"/>
    <property type="molecule type" value="Genomic_DNA"/>
</dbReference>
<dbReference type="InterPro" id="IPR001041">
    <property type="entry name" value="2Fe-2S_ferredoxin-type"/>
</dbReference>
<dbReference type="InterPro" id="IPR008333">
    <property type="entry name" value="Cbr1-like_FAD-bd_dom"/>
</dbReference>
<evidence type="ECO:0000313" key="6">
    <source>
        <dbReference type="EMBL" id="MBB2891956.1"/>
    </source>
</evidence>
<dbReference type="InterPro" id="IPR017938">
    <property type="entry name" value="Riboflavin_synthase-like_b-brl"/>
</dbReference>
<dbReference type="PRINTS" id="PR00371">
    <property type="entry name" value="FPNCR"/>
</dbReference>
<dbReference type="SUPFAM" id="SSF52343">
    <property type="entry name" value="Ferredoxin reductase-like, C-terminal NADP-linked domain"/>
    <property type="match status" value="1"/>
</dbReference>
<dbReference type="PRINTS" id="PR00410">
    <property type="entry name" value="PHEHYDRXLASE"/>
</dbReference>